<keyword evidence="2" id="KW-1185">Reference proteome</keyword>
<proteinExistence type="predicted"/>
<evidence type="ECO:0000313" key="1">
    <source>
        <dbReference type="EMBL" id="RTQ50803.1"/>
    </source>
</evidence>
<reference evidence="1 2" key="1">
    <citation type="submission" date="2018-12" db="EMBL/GenBank/DDBJ databases">
        <title>Hymenobacter gummosus sp. nov., isolated from a spring.</title>
        <authorList>
            <person name="Nie L."/>
        </authorList>
    </citation>
    <scope>NUCLEOTIDE SEQUENCE [LARGE SCALE GENOMIC DNA]</scope>
    <source>
        <strain evidence="1 2">KCTC 52166</strain>
    </source>
</reference>
<evidence type="ECO:0008006" key="3">
    <source>
        <dbReference type="Google" id="ProtNLM"/>
    </source>
</evidence>
<name>A0A431U4X0_9BACT</name>
<dbReference type="AlphaFoldDB" id="A0A431U4X0"/>
<gene>
    <name evidence="1" type="ORF">EJV47_09285</name>
</gene>
<accession>A0A431U4X0</accession>
<organism evidence="1 2">
    <name type="scientific">Hymenobacter gummosus</name>
    <dbReference type="NCBI Taxonomy" id="1776032"/>
    <lineage>
        <taxon>Bacteria</taxon>
        <taxon>Pseudomonadati</taxon>
        <taxon>Bacteroidota</taxon>
        <taxon>Cytophagia</taxon>
        <taxon>Cytophagales</taxon>
        <taxon>Hymenobacteraceae</taxon>
        <taxon>Hymenobacter</taxon>
    </lineage>
</organism>
<sequence>MLLRLLRFPALLGLTACSVYTPLQVPAPLIDGPRQVEVSGGLNTLGSLQGAAVYSPCAHVLLRGAGAFGNLTGSDTRDSVTLNTELRTRQLEAALGTYWRPSPAVLLGGFAGYGLGRGAHSYLKLSGLRGALFRDRSQDSIWTYQYQARYRRLFAEAYLHWFAEDLMSVGVAYRIDHVRFRRYVNAEVPTDFRQMWYHEPTLFFRFSGSRQPADDWVNAQLGFGYGFSPGFRLPEERAGNRAATEARKSRLSITLSLVFQPHLLWQRPRRE</sequence>
<comment type="caution">
    <text evidence="1">The sequence shown here is derived from an EMBL/GenBank/DDBJ whole genome shotgun (WGS) entry which is preliminary data.</text>
</comment>
<evidence type="ECO:0000313" key="2">
    <source>
        <dbReference type="Proteomes" id="UP000282184"/>
    </source>
</evidence>
<dbReference type="OrthoDB" id="875142at2"/>
<protein>
    <recommendedName>
        <fullName evidence="3">Outer membrane protein beta-barrel domain-containing protein</fullName>
    </recommendedName>
</protein>
<dbReference type="RefSeq" id="WP_126692869.1">
    <property type="nucleotide sequence ID" value="NZ_RXOF01000004.1"/>
</dbReference>
<dbReference type="Proteomes" id="UP000282184">
    <property type="component" value="Unassembled WGS sequence"/>
</dbReference>
<dbReference type="EMBL" id="RXOF01000004">
    <property type="protein sequence ID" value="RTQ50803.1"/>
    <property type="molecule type" value="Genomic_DNA"/>
</dbReference>